<keyword evidence="1" id="KW-0472">Membrane</keyword>
<keyword evidence="1" id="KW-0812">Transmembrane</keyword>
<feature type="transmembrane region" description="Helical" evidence="1">
    <location>
        <begin position="83"/>
        <end position="103"/>
    </location>
</feature>
<evidence type="ECO:0000256" key="1">
    <source>
        <dbReference type="SAM" id="Phobius"/>
    </source>
</evidence>
<dbReference type="EMBL" id="JAAOMA010000005">
    <property type="protein sequence ID" value="NHR04580.1"/>
    <property type="molecule type" value="Genomic_DNA"/>
</dbReference>
<reference evidence="2 3" key="1">
    <citation type="submission" date="2020-03" db="EMBL/GenBank/DDBJ databases">
        <title>Draft genome sequence of environmentally isolated cultures.</title>
        <authorList>
            <person name="Wilson H.S."/>
            <person name="De Leon M.E."/>
        </authorList>
    </citation>
    <scope>NUCLEOTIDE SEQUENCE [LARGE SCALE GENOMIC DNA]</scope>
    <source>
        <strain evidence="2 3">HSC-31F16</strain>
    </source>
</reference>
<comment type="caution">
    <text evidence="2">The sequence shown here is derived from an EMBL/GenBank/DDBJ whole genome shotgun (WGS) entry which is preliminary data.</text>
</comment>
<evidence type="ECO:0000313" key="3">
    <source>
        <dbReference type="Proteomes" id="UP001515641"/>
    </source>
</evidence>
<dbReference type="Proteomes" id="UP001515641">
    <property type="component" value="Unassembled WGS sequence"/>
</dbReference>
<dbReference type="RefSeq" id="WP_166451096.1">
    <property type="nucleotide sequence ID" value="NZ_JAAOMA010000005.1"/>
</dbReference>
<gene>
    <name evidence="2" type="ORF">HA052_05155</name>
</gene>
<protein>
    <submittedName>
        <fullName evidence="2">Uncharacterized protein</fullName>
    </submittedName>
</protein>
<keyword evidence="3" id="KW-1185">Reference proteome</keyword>
<feature type="transmembrane region" description="Helical" evidence="1">
    <location>
        <begin position="6"/>
        <end position="27"/>
    </location>
</feature>
<proteinExistence type="predicted"/>
<evidence type="ECO:0000313" key="2">
    <source>
        <dbReference type="EMBL" id="NHR04580.1"/>
    </source>
</evidence>
<organism evidence="2 3">
    <name type="scientific">Chromobacterium fluminis</name>
    <dbReference type="NCBI Taxonomy" id="3044269"/>
    <lineage>
        <taxon>Bacteria</taxon>
        <taxon>Pseudomonadati</taxon>
        <taxon>Pseudomonadota</taxon>
        <taxon>Betaproteobacteria</taxon>
        <taxon>Neisseriales</taxon>
        <taxon>Chromobacteriaceae</taxon>
        <taxon>Chromobacterium</taxon>
    </lineage>
</organism>
<sequence>MSGFIISMIIVPLLCSLLCSLLCWWLLAGPLRQVTQALCEHGAGGPFWQRAFLILILAGPLLAVLLFAPDAPSTSLWLDIRGILMWALLGVVAQLLVLLRLVWRQVAPRPIAQQAQSLPATPPGAAQ</sequence>
<feature type="transmembrane region" description="Helical" evidence="1">
    <location>
        <begin position="47"/>
        <end position="68"/>
    </location>
</feature>
<name>A0ABX0L192_9NEIS</name>
<keyword evidence="1" id="KW-1133">Transmembrane helix</keyword>
<accession>A0ABX0L192</accession>